<organism evidence="1 2">
    <name type="scientific">Nocardia tengchongensis</name>
    <dbReference type="NCBI Taxonomy" id="2055889"/>
    <lineage>
        <taxon>Bacteria</taxon>
        <taxon>Bacillati</taxon>
        <taxon>Actinomycetota</taxon>
        <taxon>Actinomycetes</taxon>
        <taxon>Mycobacteriales</taxon>
        <taxon>Nocardiaceae</taxon>
        <taxon>Nocardia</taxon>
    </lineage>
</organism>
<dbReference type="EMBL" id="CP074371">
    <property type="protein sequence ID" value="QVI22682.1"/>
    <property type="molecule type" value="Genomic_DNA"/>
</dbReference>
<evidence type="ECO:0000313" key="1">
    <source>
        <dbReference type="EMBL" id="QVI22682.1"/>
    </source>
</evidence>
<sequence>MADLAPLKYGKVVGRFLANIADGPDIDDLPEFPPLTGTVTFTADAPKVLVAGAQPAPATYVQLPNHYVCELDEFGYLTWRGKRGIRLVAPNADTNPSQWTWRVSFALQFEGETVALEPFSFTVPEYVEGPDPANPDTGATGLVDLTLVSPVPASSGNAVVRGERGAGLQIDGQAATYAGLPTTPKDGAQYVVKADGLLYVYRATAGGWTPNGQGIVIRGPAGATDWAGVTGKPATFPPVIGSTSTTAVAGDDSRLTDARTPTSHTHISAHLSDASTVGRSLLTATDATAGRTTLGAVSSTDPRLSDQRTPTAAGQVYDIPFKSHTGSRAVGTGNVMPEGLRIERAISVSSITFRGETAGTGNLVVELRKTNGSGNNAVAGTSTTIAAAAHNTDTVITAGGPWTFAAGDRLTVNITTADSPAGKGLQVSLKGVTV</sequence>
<evidence type="ECO:0000313" key="2">
    <source>
        <dbReference type="Proteomes" id="UP000683310"/>
    </source>
</evidence>
<protein>
    <recommendedName>
        <fullName evidence="3">Minor tail protein</fullName>
    </recommendedName>
</protein>
<proteinExistence type="predicted"/>
<name>A0ABX8CRZ9_9NOCA</name>
<reference evidence="1 2" key="1">
    <citation type="submission" date="2021-04" db="EMBL/GenBank/DDBJ databases">
        <title>Nocardia tengchongensis.</title>
        <authorList>
            <person name="Zhuang k."/>
            <person name="Ran Y."/>
            <person name="Li W."/>
        </authorList>
    </citation>
    <scope>NUCLEOTIDE SEQUENCE [LARGE SCALE GENOMIC DNA]</scope>
    <source>
        <strain evidence="1 2">CFH S0057</strain>
    </source>
</reference>
<gene>
    <name evidence="1" type="ORF">KHQ06_06595</name>
</gene>
<dbReference type="Proteomes" id="UP000683310">
    <property type="component" value="Chromosome"/>
</dbReference>
<accession>A0ABX8CRZ9</accession>
<keyword evidence="2" id="KW-1185">Reference proteome</keyword>
<evidence type="ECO:0008006" key="3">
    <source>
        <dbReference type="Google" id="ProtNLM"/>
    </source>
</evidence>